<sequence length="91" mass="10227">MCKTKRRSFQSIQPLIWRKIHVQFVALISNDSCCCLQTSSAQLRNLLEGTTFQKGPEEGYDKVLQDVTSGRQPASSDQGPSQLQELKTLNL</sequence>
<dbReference type="Proteomes" id="UP000190648">
    <property type="component" value="Unassembled WGS sequence"/>
</dbReference>
<dbReference type="AlphaFoldDB" id="A0A1V4K5S2"/>
<feature type="region of interest" description="Disordered" evidence="1">
    <location>
        <begin position="69"/>
        <end position="91"/>
    </location>
</feature>
<organism evidence="2 3">
    <name type="scientific">Patagioenas fasciata monilis</name>
    <dbReference type="NCBI Taxonomy" id="372326"/>
    <lineage>
        <taxon>Eukaryota</taxon>
        <taxon>Metazoa</taxon>
        <taxon>Chordata</taxon>
        <taxon>Craniata</taxon>
        <taxon>Vertebrata</taxon>
        <taxon>Euteleostomi</taxon>
        <taxon>Archelosauria</taxon>
        <taxon>Archosauria</taxon>
        <taxon>Dinosauria</taxon>
        <taxon>Saurischia</taxon>
        <taxon>Theropoda</taxon>
        <taxon>Coelurosauria</taxon>
        <taxon>Aves</taxon>
        <taxon>Neognathae</taxon>
        <taxon>Neoaves</taxon>
        <taxon>Columbimorphae</taxon>
        <taxon>Columbiformes</taxon>
        <taxon>Columbidae</taxon>
        <taxon>Patagioenas</taxon>
    </lineage>
</organism>
<protein>
    <submittedName>
        <fullName evidence="2">Uncharacterized protein</fullName>
    </submittedName>
</protein>
<gene>
    <name evidence="2" type="ORF">AV530_005101</name>
</gene>
<reference evidence="2 3" key="1">
    <citation type="submission" date="2016-02" db="EMBL/GenBank/DDBJ databases">
        <title>Band-tailed pigeon sequencing and assembly.</title>
        <authorList>
            <person name="Soares A.E."/>
            <person name="Novak B.J."/>
            <person name="Rice E.S."/>
            <person name="O'Connell B."/>
            <person name="Chang D."/>
            <person name="Weber S."/>
            <person name="Shapiro B."/>
        </authorList>
    </citation>
    <scope>NUCLEOTIDE SEQUENCE [LARGE SCALE GENOMIC DNA]</scope>
    <source>
        <strain evidence="2">BTP2013</strain>
        <tissue evidence="2">Blood</tissue>
    </source>
</reference>
<accession>A0A1V4K5S2</accession>
<name>A0A1V4K5S2_PATFA</name>
<evidence type="ECO:0000313" key="2">
    <source>
        <dbReference type="EMBL" id="OPJ79197.1"/>
    </source>
</evidence>
<dbReference type="EMBL" id="LSYS01004732">
    <property type="protein sequence ID" value="OPJ79197.1"/>
    <property type="molecule type" value="Genomic_DNA"/>
</dbReference>
<keyword evidence="3" id="KW-1185">Reference proteome</keyword>
<comment type="caution">
    <text evidence="2">The sequence shown here is derived from an EMBL/GenBank/DDBJ whole genome shotgun (WGS) entry which is preliminary data.</text>
</comment>
<evidence type="ECO:0000313" key="3">
    <source>
        <dbReference type="Proteomes" id="UP000190648"/>
    </source>
</evidence>
<evidence type="ECO:0000256" key="1">
    <source>
        <dbReference type="SAM" id="MobiDB-lite"/>
    </source>
</evidence>
<proteinExistence type="predicted"/>